<evidence type="ECO:0000256" key="2">
    <source>
        <dbReference type="ARBA" id="ARBA00023136"/>
    </source>
</evidence>
<keyword evidence="1" id="KW-0732">Signal</keyword>
<dbReference type="PROSITE" id="PS51257">
    <property type="entry name" value="PROKAR_LIPOPROTEIN"/>
    <property type="match status" value="1"/>
</dbReference>
<feature type="domain" description="Outer membrane lipoprotein BamD-like" evidence="4">
    <location>
        <begin position="32"/>
        <end position="177"/>
    </location>
</feature>
<evidence type="ECO:0000256" key="1">
    <source>
        <dbReference type="ARBA" id="ARBA00022729"/>
    </source>
</evidence>
<evidence type="ECO:0000313" key="5">
    <source>
        <dbReference type="EMBL" id="RAU82245.1"/>
    </source>
</evidence>
<reference evidence="5 6" key="1">
    <citation type="submission" date="2018-06" db="EMBL/GenBank/DDBJ databases">
        <authorList>
            <person name="Liu Z.-W."/>
        </authorList>
    </citation>
    <scope>NUCLEOTIDE SEQUENCE [LARGE SCALE GENOMIC DNA]</scope>
    <source>
        <strain evidence="5 6">2b14</strain>
    </source>
</reference>
<dbReference type="InterPro" id="IPR017689">
    <property type="entry name" value="BamD"/>
</dbReference>
<dbReference type="Pfam" id="PF13525">
    <property type="entry name" value="YfiO"/>
    <property type="match status" value="1"/>
</dbReference>
<dbReference type="Gene3D" id="1.25.40.10">
    <property type="entry name" value="Tetratricopeptide repeat domain"/>
    <property type="match status" value="1"/>
</dbReference>
<comment type="caution">
    <text evidence="5">The sequence shown here is derived from an EMBL/GenBank/DDBJ whole genome shotgun (WGS) entry which is preliminary data.</text>
</comment>
<keyword evidence="2" id="KW-0472">Membrane</keyword>
<dbReference type="EMBL" id="QMDV01000003">
    <property type="protein sequence ID" value="RAU82245.1"/>
    <property type="molecule type" value="Genomic_DNA"/>
</dbReference>
<dbReference type="Proteomes" id="UP000251692">
    <property type="component" value="Unassembled WGS sequence"/>
</dbReference>
<sequence>MKISFFHTVALIGLLLFSTGCSNFQKLLKSNKVDEKYTAAISYYEKEDYYRANQLLEQILPLITGSEQSEKAKFIFADTYFKQGDYLLSAFHFKSFYETYPRSPLAEEAMFLYAKSNYNSSPGYEQDQTTTLAAIEALQEYLLRYPTSARTEEANKLVEDLFKKLDRKAFDNAKLYYNIRYYRSAVVAFQNFLKENPASPYSEEAAYLRVDAQYMFAQESVPGKQQERYDQVIDFYQAFVDQYPDSKFKRNAEQVYEKALAELTKIKAANQQNS</sequence>
<organism evidence="5 6">
    <name type="scientific">Pontibacter arcticus</name>
    <dbReference type="NCBI Taxonomy" id="2080288"/>
    <lineage>
        <taxon>Bacteria</taxon>
        <taxon>Pseudomonadati</taxon>
        <taxon>Bacteroidota</taxon>
        <taxon>Cytophagia</taxon>
        <taxon>Cytophagales</taxon>
        <taxon>Hymenobacteraceae</taxon>
        <taxon>Pontibacter</taxon>
    </lineage>
</organism>
<dbReference type="RefSeq" id="WP_112305838.1">
    <property type="nucleotide sequence ID" value="NZ_QMDV01000003.1"/>
</dbReference>
<protein>
    <submittedName>
        <fullName evidence="5">Outer membrane protein assembly factor BamD</fullName>
    </submittedName>
</protein>
<evidence type="ECO:0000256" key="3">
    <source>
        <dbReference type="ARBA" id="ARBA00023237"/>
    </source>
</evidence>
<dbReference type="InterPro" id="IPR011990">
    <property type="entry name" value="TPR-like_helical_dom_sf"/>
</dbReference>
<reference evidence="5 6" key="2">
    <citation type="submission" date="2018-07" db="EMBL/GenBank/DDBJ databases">
        <title>Pontibacter sp. 2b14 genomic sequence and assembly.</title>
        <authorList>
            <person name="Du Z.-J."/>
        </authorList>
    </citation>
    <scope>NUCLEOTIDE SEQUENCE [LARGE SCALE GENOMIC DNA]</scope>
    <source>
        <strain evidence="5 6">2b14</strain>
    </source>
</reference>
<gene>
    <name evidence="5" type="ORF">DP923_10655</name>
</gene>
<accession>A0A364RDC3</accession>
<dbReference type="SUPFAM" id="SSF48452">
    <property type="entry name" value="TPR-like"/>
    <property type="match status" value="1"/>
</dbReference>
<dbReference type="OrthoDB" id="9770761at2"/>
<keyword evidence="6" id="KW-1185">Reference proteome</keyword>
<evidence type="ECO:0000259" key="4">
    <source>
        <dbReference type="Pfam" id="PF13525"/>
    </source>
</evidence>
<dbReference type="NCBIfam" id="TIGR03302">
    <property type="entry name" value="OM_YfiO"/>
    <property type="match status" value="1"/>
</dbReference>
<name>A0A364RDC3_9BACT</name>
<keyword evidence="3" id="KW-0998">Cell outer membrane</keyword>
<dbReference type="InterPro" id="IPR039565">
    <property type="entry name" value="BamD-like"/>
</dbReference>
<dbReference type="AlphaFoldDB" id="A0A364RDC3"/>
<evidence type="ECO:0000313" key="6">
    <source>
        <dbReference type="Proteomes" id="UP000251692"/>
    </source>
</evidence>
<proteinExistence type="predicted"/>